<organism evidence="1 2">
    <name type="scientific">Cutaneotrichosporon oleaginosum</name>
    <dbReference type="NCBI Taxonomy" id="879819"/>
    <lineage>
        <taxon>Eukaryota</taxon>
        <taxon>Fungi</taxon>
        <taxon>Dikarya</taxon>
        <taxon>Basidiomycota</taxon>
        <taxon>Agaricomycotina</taxon>
        <taxon>Tremellomycetes</taxon>
        <taxon>Trichosporonales</taxon>
        <taxon>Trichosporonaceae</taxon>
        <taxon>Cutaneotrichosporon</taxon>
    </lineage>
</organism>
<name>A0A0J1B8A1_9TREE</name>
<sequence>MVICLGNCGGDYPFPPDSTRSKRGGIWAPWCRVERSLHAISLPPPQHRPGVACMACMACGATCKSAPTCRPGNLLQSCKTSNLHGLPPSPDGESFYSRRTGSCDPGSTIPNPTLVFAFPHLLSSLPSLAAGMSAGCTRWRQLACPASWPWGGLGGRRRRWEMGSLRDRTHIVGVPVPRGAWSS</sequence>
<keyword evidence="2" id="KW-1185">Reference proteome</keyword>
<accession>A0A0J1B8A1</accession>
<dbReference type="EMBL" id="KQ087190">
    <property type="protein sequence ID" value="KLT43994.1"/>
    <property type="molecule type" value="Genomic_DNA"/>
</dbReference>
<gene>
    <name evidence="1" type="ORF">CC85DRAFT_36370</name>
</gene>
<proteinExistence type="predicted"/>
<evidence type="ECO:0000313" key="1">
    <source>
        <dbReference type="EMBL" id="KLT43994.1"/>
    </source>
</evidence>
<dbReference type="Proteomes" id="UP000053611">
    <property type="component" value="Unassembled WGS sequence"/>
</dbReference>
<dbReference type="AlphaFoldDB" id="A0A0J1B8A1"/>
<protein>
    <submittedName>
        <fullName evidence="1">Uncharacterized protein</fullName>
    </submittedName>
</protein>
<dbReference type="RefSeq" id="XP_018280485.1">
    <property type="nucleotide sequence ID" value="XM_018427123.1"/>
</dbReference>
<evidence type="ECO:0000313" key="2">
    <source>
        <dbReference type="Proteomes" id="UP000053611"/>
    </source>
</evidence>
<reference evidence="1 2" key="1">
    <citation type="submission" date="2015-03" db="EMBL/GenBank/DDBJ databases">
        <title>Genomics and transcriptomics of the oil-accumulating basidiomycete yeast T. oleaginosus allow insights into substrate utilization and the diverse evolutionary trajectories of mating systems in fungi.</title>
        <authorList>
            <consortium name="DOE Joint Genome Institute"/>
            <person name="Kourist R."/>
            <person name="Kracht O."/>
            <person name="Bracharz F."/>
            <person name="Lipzen A."/>
            <person name="Nolan M."/>
            <person name="Ohm R."/>
            <person name="Grigoriev I."/>
            <person name="Sun S."/>
            <person name="Heitman J."/>
            <person name="Bruck T."/>
            <person name="Nowrousian M."/>
        </authorList>
    </citation>
    <scope>NUCLEOTIDE SEQUENCE [LARGE SCALE GENOMIC DNA]</scope>
    <source>
        <strain evidence="1 2">IBC0246</strain>
    </source>
</reference>
<dbReference type="GeneID" id="28987726"/>